<dbReference type="Proteomes" id="UP001382727">
    <property type="component" value="Chromosome"/>
</dbReference>
<keyword evidence="9" id="KW-1185">Reference proteome</keyword>
<organism evidence="8 9">
    <name type="scientific">Janibacter alittae</name>
    <dbReference type="NCBI Taxonomy" id="3115209"/>
    <lineage>
        <taxon>Bacteria</taxon>
        <taxon>Bacillati</taxon>
        <taxon>Actinomycetota</taxon>
        <taxon>Actinomycetes</taxon>
        <taxon>Micrococcales</taxon>
        <taxon>Intrasporangiaceae</taxon>
        <taxon>Janibacter</taxon>
    </lineage>
</organism>
<comment type="subcellular location">
    <subcellularLocation>
        <location evidence="1">Cell outer membrane</location>
    </subcellularLocation>
</comment>
<keyword evidence="3" id="KW-0998">Cell outer membrane</keyword>
<dbReference type="PROSITE" id="PS51123">
    <property type="entry name" value="OMPA_2"/>
    <property type="match status" value="1"/>
</dbReference>
<protein>
    <submittedName>
        <fullName evidence="8">OmpA family protein</fullName>
    </submittedName>
</protein>
<keyword evidence="2 4" id="KW-0472">Membrane</keyword>
<dbReference type="EMBL" id="CP144913">
    <property type="protein sequence ID" value="WXB76394.1"/>
    <property type="molecule type" value="Genomic_DNA"/>
</dbReference>
<feature type="region of interest" description="Disordered" evidence="5">
    <location>
        <begin position="337"/>
        <end position="365"/>
    </location>
</feature>
<evidence type="ECO:0000256" key="4">
    <source>
        <dbReference type="PROSITE-ProRule" id="PRU00473"/>
    </source>
</evidence>
<sequence>MTALSRGRPHRTSTRGVVSAASAAALVLSGPAFATPAHAEDELPVLGQVKAVSYDDTPETTLDVLISVHGVRRVDGATMVYYSAGYTPESTPGSDRQTLTHAFGFESTISPLHGRGERFGDVAVLDVQSGKAYTTLYSGADMSDLGASDCVCLSWTSALPDEPEPGTAYVGAAAVPPIPDDVDHVSLRVLGHFVTNVPVEDGPMQPEIEPEEPIAVGMGWPEVDTEAIDAVADPAQFVLPLTTHSVTEDSAISEREGADSRSLDLSADVLFAFDKASLTGKAKQEIRTAADRIKETDVSGTITVTGHTDSEGAEDYNQKLSERRAESVAKALTPMLPSGVKLTTEGKGESEPIASNETDAGMDLNRRVTITLPEAT</sequence>
<dbReference type="InterPro" id="IPR036737">
    <property type="entry name" value="OmpA-like_sf"/>
</dbReference>
<keyword evidence="6" id="KW-0732">Signal</keyword>
<name>A0ABZ2MH45_9MICO</name>
<dbReference type="SUPFAM" id="SSF103088">
    <property type="entry name" value="OmpA-like"/>
    <property type="match status" value="1"/>
</dbReference>
<evidence type="ECO:0000256" key="3">
    <source>
        <dbReference type="ARBA" id="ARBA00023237"/>
    </source>
</evidence>
<dbReference type="PANTHER" id="PTHR30329:SF21">
    <property type="entry name" value="LIPOPROTEIN YIAD-RELATED"/>
    <property type="match status" value="1"/>
</dbReference>
<dbReference type="PRINTS" id="PR01021">
    <property type="entry name" value="OMPADOMAIN"/>
</dbReference>
<feature type="signal peptide" evidence="6">
    <location>
        <begin position="1"/>
        <end position="34"/>
    </location>
</feature>
<evidence type="ECO:0000313" key="8">
    <source>
        <dbReference type="EMBL" id="WXB76394.1"/>
    </source>
</evidence>
<evidence type="ECO:0000256" key="2">
    <source>
        <dbReference type="ARBA" id="ARBA00023136"/>
    </source>
</evidence>
<feature type="chain" id="PRO_5046921455" evidence="6">
    <location>
        <begin position="35"/>
        <end position="376"/>
    </location>
</feature>
<evidence type="ECO:0000259" key="7">
    <source>
        <dbReference type="PROSITE" id="PS51123"/>
    </source>
</evidence>
<reference evidence="8 9" key="1">
    <citation type="submission" date="2024-02" db="EMBL/GenBank/DDBJ databases">
        <title>Janibacter sp. nov., isolated from gut of marine sandworm.</title>
        <authorList>
            <person name="Kim B."/>
            <person name="Jun M.O."/>
            <person name="Shin N.-R."/>
        </authorList>
    </citation>
    <scope>NUCLEOTIDE SEQUENCE [LARGE SCALE GENOMIC DNA]</scope>
    <source>
        <strain evidence="8 9">A1S7</strain>
    </source>
</reference>
<evidence type="ECO:0000256" key="6">
    <source>
        <dbReference type="SAM" id="SignalP"/>
    </source>
</evidence>
<accession>A0ABZ2MH45</accession>
<dbReference type="Pfam" id="PF00691">
    <property type="entry name" value="OmpA"/>
    <property type="match status" value="1"/>
</dbReference>
<dbReference type="PANTHER" id="PTHR30329">
    <property type="entry name" value="STATOR ELEMENT OF FLAGELLAR MOTOR COMPLEX"/>
    <property type="match status" value="1"/>
</dbReference>
<dbReference type="RefSeq" id="WP_338749329.1">
    <property type="nucleotide sequence ID" value="NZ_CP144913.1"/>
</dbReference>
<evidence type="ECO:0000313" key="9">
    <source>
        <dbReference type="Proteomes" id="UP001382727"/>
    </source>
</evidence>
<feature type="domain" description="OmpA-like" evidence="7">
    <location>
        <begin position="258"/>
        <end position="376"/>
    </location>
</feature>
<dbReference type="CDD" id="cd07185">
    <property type="entry name" value="OmpA_C-like"/>
    <property type="match status" value="1"/>
</dbReference>
<dbReference type="InterPro" id="IPR006665">
    <property type="entry name" value="OmpA-like"/>
</dbReference>
<dbReference type="Gene3D" id="3.30.1330.60">
    <property type="entry name" value="OmpA-like domain"/>
    <property type="match status" value="1"/>
</dbReference>
<dbReference type="PRINTS" id="PR01023">
    <property type="entry name" value="NAFLGMOTY"/>
</dbReference>
<dbReference type="InterPro" id="IPR006664">
    <property type="entry name" value="OMP_bac"/>
</dbReference>
<proteinExistence type="predicted"/>
<dbReference type="InterPro" id="IPR050330">
    <property type="entry name" value="Bact_OuterMem_StrucFunc"/>
</dbReference>
<evidence type="ECO:0000256" key="1">
    <source>
        <dbReference type="ARBA" id="ARBA00004442"/>
    </source>
</evidence>
<evidence type="ECO:0000256" key="5">
    <source>
        <dbReference type="SAM" id="MobiDB-lite"/>
    </source>
</evidence>
<gene>
    <name evidence="8" type="ORF">V1351_15840</name>
</gene>